<keyword evidence="1" id="KW-0472">Membrane</keyword>
<name>A0ABX7Y5Q2_9ACTN</name>
<evidence type="ECO:0000313" key="3">
    <source>
        <dbReference type="Proteomes" id="UP000678513"/>
    </source>
</evidence>
<feature type="transmembrane region" description="Helical" evidence="1">
    <location>
        <begin position="151"/>
        <end position="178"/>
    </location>
</feature>
<feature type="transmembrane region" description="Helical" evidence="1">
    <location>
        <begin position="28"/>
        <end position="46"/>
    </location>
</feature>
<organism evidence="2 3">
    <name type="scientific">Arachnia rubra</name>
    <dbReference type="NCBI Taxonomy" id="1547448"/>
    <lineage>
        <taxon>Bacteria</taxon>
        <taxon>Bacillati</taxon>
        <taxon>Actinomycetota</taxon>
        <taxon>Actinomycetes</taxon>
        <taxon>Propionibacteriales</taxon>
        <taxon>Propionibacteriaceae</taxon>
        <taxon>Arachnia</taxon>
    </lineage>
</organism>
<sequence>MSEQPPAPQDEVTFSTSGPHGFLTPRRVARIAILVALSGAGAFIKIPSPTGTVALDSAPGYLAAAVFSPLEGGIVGALGHLISAATAGLPLGLPVHLIVAAEMFLFAWVFGWLSRRVGLLAGGVAAALLNGLLAPAILIPVGGLGMYVAQVVPLLAGSAINIVVAAVAGVALAAAGLADHPVGITGPGRR</sequence>
<feature type="transmembrane region" description="Helical" evidence="1">
    <location>
        <begin position="91"/>
        <end position="113"/>
    </location>
</feature>
<dbReference type="Gene3D" id="1.10.1760.20">
    <property type="match status" value="1"/>
</dbReference>
<evidence type="ECO:0000256" key="1">
    <source>
        <dbReference type="SAM" id="Phobius"/>
    </source>
</evidence>
<proteinExistence type="predicted"/>
<keyword evidence="1" id="KW-1133">Transmembrane helix</keyword>
<evidence type="ECO:0000313" key="2">
    <source>
        <dbReference type="EMBL" id="QUC08208.1"/>
    </source>
</evidence>
<protein>
    <submittedName>
        <fullName evidence="2">ECF transporter S component</fullName>
    </submittedName>
</protein>
<dbReference type="RefSeq" id="WP_212323819.1">
    <property type="nucleotide sequence ID" value="NZ_AP024463.1"/>
</dbReference>
<reference evidence="2 3" key="1">
    <citation type="submission" date="2021-03" db="EMBL/GenBank/DDBJ databases">
        <title>Human Oral Microbial Genomes.</title>
        <authorList>
            <person name="Johnston C.D."/>
            <person name="Chen T."/>
            <person name="Dewhirst F.E."/>
        </authorList>
    </citation>
    <scope>NUCLEOTIDE SEQUENCE [LARGE SCALE GENOMIC DNA]</scope>
    <source>
        <strain evidence="2 3">DSMZ 100122</strain>
    </source>
</reference>
<keyword evidence="1" id="KW-0812">Transmembrane</keyword>
<dbReference type="Pfam" id="PF12822">
    <property type="entry name" value="ECF_trnsprt"/>
    <property type="match status" value="1"/>
</dbReference>
<feature type="transmembrane region" description="Helical" evidence="1">
    <location>
        <begin position="58"/>
        <end position="79"/>
    </location>
</feature>
<gene>
    <name evidence="2" type="ORF">J5A65_00145</name>
</gene>
<keyword evidence="3" id="KW-1185">Reference proteome</keyword>
<accession>A0ABX7Y5Q2</accession>
<dbReference type="EMBL" id="CP072384">
    <property type="protein sequence ID" value="QUC08208.1"/>
    <property type="molecule type" value="Genomic_DNA"/>
</dbReference>
<feature type="transmembrane region" description="Helical" evidence="1">
    <location>
        <begin position="119"/>
        <end position="139"/>
    </location>
</feature>
<dbReference type="Proteomes" id="UP000678513">
    <property type="component" value="Chromosome"/>
</dbReference>
<dbReference type="InterPro" id="IPR024529">
    <property type="entry name" value="ECF_trnsprt_substrate-spec"/>
</dbReference>